<evidence type="ECO:0000313" key="3">
    <source>
        <dbReference type="EMBL" id="CAB4627859.1"/>
    </source>
</evidence>
<gene>
    <name evidence="2" type="ORF">UFOPK1421_00627</name>
    <name evidence="3" type="ORF">UFOPK1960_00489</name>
    <name evidence="4" type="ORF">UFOPK2921_00800</name>
    <name evidence="5" type="ORF">UFOPK3889_00308</name>
    <name evidence="6" type="ORF">UFOPK4275_00269</name>
    <name evidence="7" type="ORF">UFOPK4422_00029</name>
</gene>
<proteinExistence type="predicted"/>
<feature type="compositionally biased region" description="Polar residues" evidence="1">
    <location>
        <begin position="27"/>
        <end position="37"/>
    </location>
</feature>
<evidence type="ECO:0000256" key="1">
    <source>
        <dbReference type="SAM" id="MobiDB-lite"/>
    </source>
</evidence>
<dbReference type="EMBL" id="CAEZVL010000053">
    <property type="protein sequence ID" value="CAB4627859.1"/>
    <property type="molecule type" value="Genomic_DNA"/>
</dbReference>
<name>A0A6J7VM66_9ZZZZ</name>
<dbReference type="EMBL" id="CAFBRX010000002">
    <property type="protein sequence ID" value="CAB5108447.1"/>
    <property type="molecule type" value="Genomic_DNA"/>
</dbReference>
<sequence>MMKIYSRPGLFVGLVASLVGVVACSSEGSTSPASNPPITEAMTQTPTDPASTSAPTSTASKETPESGTPSTESVAIEIDADAGVPEVASVALGSPVVIQVFSETEREFHLHGYDIELMGDEVTFDFIADKLGDFELESHESGEILLTLSVVED</sequence>
<dbReference type="AlphaFoldDB" id="A0A6J7VM66"/>
<evidence type="ECO:0000313" key="5">
    <source>
        <dbReference type="EMBL" id="CAB4968211.1"/>
    </source>
</evidence>
<reference evidence="7" key="1">
    <citation type="submission" date="2020-05" db="EMBL/GenBank/DDBJ databases">
        <authorList>
            <person name="Chiriac C."/>
            <person name="Salcher M."/>
            <person name="Ghai R."/>
            <person name="Kavagutti S V."/>
        </authorList>
    </citation>
    <scope>NUCLEOTIDE SEQUENCE</scope>
</reference>
<dbReference type="EMBL" id="CAEZZV010000091">
    <property type="protein sequence ID" value="CAB4779941.1"/>
    <property type="molecule type" value="Genomic_DNA"/>
</dbReference>
<evidence type="ECO:0000313" key="4">
    <source>
        <dbReference type="EMBL" id="CAB4779941.1"/>
    </source>
</evidence>
<organism evidence="7">
    <name type="scientific">freshwater metagenome</name>
    <dbReference type="NCBI Taxonomy" id="449393"/>
    <lineage>
        <taxon>unclassified sequences</taxon>
        <taxon>metagenomes</taxon>
        <taxon>ecological metagenomes</taxon>
    </lineage>
</organism>
<feature type="region of interest" description="Disordered" evidence="1">
    <location>
        <begin position="26"/>
        <end position="73"/>
    </location>
</feature>
<dbReference type="EMBL" id="CAFBQJ010000029">
    <property type="protein sequence ID" value="CAB5045710.1"/>
    <property type="molecule type" value="Genomic_DNA"/>
</dbReference>
<accession>A0A6J7VM66</accession>
<evidence type="ECO:0000313" key="7">
    <source>
        <dbReference type="EMBL" id="CAB5108447.1"/>
    </source>
</evidence>
<evidence type="ECO:0000313" key="6">
    <source>
        <dbReference type="EMBL" id="CAB5045710.1"/>
    </source>
</evidence>
<feature type="compositionally biased region" description="Low complexity" evidence="1">
    <location>
        <begin position="43"/>
        <end position="61"/>
    </location>
</feature>
<dbReference type="EMBL" id="CAFBNZ010000036">
    <property type="protein sequence ID" value="CAB4968211.1"/>
    <property type="molecule type" value="Genomic_DNA"/>
</dbReference>
<evidence type="ECO:0000313" key="2">
    <source>
        <dbReference type="EMBL" id="CAB4540796.1"/>
    </source>
</evidence>
<dbReference type="PROSITE" id="PS51257">
    <property type="entry name" value="PROKAR_LIPOPROTEIN"/>
    <property type="match status" value="1"/>
</dbReference>
<dbReference type="EMBL" id="CAEZSL010000055">
    <property type="protein sequence ID" value="CAB4540796.1"/>
    <property type="molecule type" value="Genomic_DNA"/>
</dbReference>
<protein>
    <submittedName>
        <fullName evidence="7">Unannotated protein</fullName>
    </submittedName>
</protein>